<comment type="caution">
    <text evidence="1">The sequence shown here is derived from an EMBL/GenBank/DDBJ whole genome shotgun (WGS) entry which is preliminary data.</text>
</comment>
<protein>
    <submittedName>
        <fullName evidence="1">Uncharacterized protein</fullName>
    </submittedName>
</protein>
<reference evidence="1" key="1">
    <citation type="submission" date="2021-05" db="EMBL/GenBank/DDBJ databases">
        <authorList>
            <person name="Pan Q."/>
            <person name="Jouanno E."/>
            <person name="Zahm M."/>
            <person name="Klopp C."/>
            <person name="Cabau C."/>
            <person name="Louis A."/>
            <person name="Berthelot C."/>
            <person name="Parey E."/>
            <person name="Roest Crollius H."/>
            <person name="Montfort J."/>
            <person name="Robinson-Rechavi M."/>
            <person name="Bouchez O."/>
            <person name="Lampietro C."/>
            <person name="Lopez Roques C."/>
            <person name="Donnadieu C."/>
            <person name="Postlethwait J."/>
            <person name="Bobe J."/>
            <person name="Dillon D."/>
            <person name="Chandos A."/>
            <person name="von Hippel F."/>
            <person name="Guiguen Y."/>
        </authorList>
    </citation>
    <scope>NUCLEOTIDE SEQUENCE</scope>
    <source>
        <strain evidence="1">YG-Jan2019</strain>
    </source>
</reference>
<sequence length="248" mass="28104">MSNTTMMKTMLTIALKQESKINPVHGVHGMLSMQYKAVGFNKMSTDAFFYARYHHKFNSGEFTEVACVKPMSDPRYNSLIHEEKLTVGSKYQLIVSHGALPMCTLTLAMTMRQTAMMVKGFLCAELARVVYFPKMTEANLCKHIISLAMAGKFTHGKDDKSTNTFELCYGAALKVTGTMFSNSGANLRDLGSMEWFQTDDNSLPDYIQKSLNVIGDVQKEVRKMQEKDLSYNRLVFMSEKGQHEIRQR</sequence>
<evidence type="ECO:0000313" key="2">
    <source>
        <dbReference type="Proteomes" id="UP001157502"/>
    </source>
</evidence>
<gene>
    <name evidence="1" type="ORF">DPEC_G00256110</name>
</gene>
<dbReference type="Proteomes" id="UP001157502">
    <property type="component" value="Chromosome 22"/>
</dbReference>
<keyword evidence="2" id="KW-1185">Reference proteome</keyword>
<proteinExistence type="predicted"/>
<evidence type="ECO:0000313" key="1">
    <source>
        <dbReference type="EMBL" id="KAJ7995070.1"/>
    </source>
</evidence>
<name>A0ACC2FUZ0_DALPE</name>
<accession>A0ACC2FUZ0</accession>
<organism evidence="1 2">
    <name type="scientific">Dallia pectoralis</name>
    <name type="common">Alaska blackfish</name>
    <dbReference type="NCBI Taxonomy" id="75939"/>
    <lineage>
        <taxon>Eukaryota</taxon>
        <taxon>Metazoa</taxon>
        <taxon>Chordata</taxon>
        <taxon>Craniata</taxon>
        <taxon>Vertebrata</taxon>
        <taxon>Euteleostomi</taxon>
        <taxon>Actinopterygii</taxon>
        <taxon>Neopterygii</taxon>
        <taxon>Teleostei</taxon>
        <taxon>Protacanthopterygii</taxon>
        <taxon>Esociformes</taxon>
        <taxon>Umbridae</taxon>
        <taxon>Dallia</taxon>
    </lineage>
</organism>
<dbReference type="EMBL" id="CM055749">
    <property type="protein sequence ID" value="KAJ7995070.1"/>
    <property type="molecule type" value="Genomic_DNA"/>
</dbReference>